<keyword evidence="1" id="KW-1133">Transmembrane helix</keyword>
<dbReference type="Proteomes" id="UP001314169">
    <property type="component" value="Chromosome 18"/>
</dbReference>
<keyword evidence="1" id="KW-0472">Membrane</keyword>
<dbReference type="EMBL" id="OY882875">
    <property type="protein sequence ID" value="CAK6439188.1"/>
    <property type="molecule type" value="Genomic_DNA"/>
</dbReference>
<name>A0ABN9ZLL8_PIPNA</name>
<gene>
    <name evidence="2" type="ORF">MPIPNATIZW_LOCUS7494</name>
</gene>
<reference evidence="2" key="1">
    <citation type="submission" date="2023-12" db="EMBL/GenBank/DDBJ databases">
        <authorList>
            <person name="Brown T."/>
        </authorList>
    </citation>
    <scope>NUCLEOTIDE SEQUENCE</scope>
</reference>
<organism evidence="2 3">
    <name type="scientific">Pipistrellus nathusii</name>
    <name type="common">Nathusius' pipistrelle</name>
    <dbReference type="NCBI Taxonomy" id="59473"/>
    <lineage>
        <taxon>Eukaryota</taxon>
        <taxon>Metazoa</taxon>
        <taxon>Chordata</taxon>
        <taxon>Craniata</taxon>
        <taxon>Vertebrata</taxon>
        <taxon>Euteleostomi</taxon>
        <taxon>Mammalia</taxon>
        <taxon>Eutheria</taxon>
        <taxon>Laurasiatheria</taxon>
        <taxon>Chiroptera</taxon>
        <taxon>Yangochiroptera</taxon>
        <taxon>Vespertilionidae</taxon>
        <taxon>Pipistrellus</taxon>
    </lineage>
</organism>
<proteinExistence type="predicted"/>
<accession>A0ABN9ZLL8</accession>
<feature type="transmembrane region" description="Helical" evidence="1">
    <location>
        <begin position="91"/>
        <end position="111"/>
    </location>
</feature>
<evidence type="ECO:0000313" key="3">
    <source>
        <dbReference type="Proteomes" id="UP001314169"/>
    </source>
</evidence>
<keyword evidence="1" id="KW-0812">Transmembrane</keyword>
<keyword evidence="3" id="KW-1185">Reference proteome</keyword>
<evidence type="ECO:0000256" key="1">
    <source>
        <dbReference type="SAM" id="Phobius"/>
    </source>
</evidence>
<sequence length="123" mass="13811">MHVKITYQSNQMGLEPSQSKEQWCPQKKGKFHMKSGLQIHERAEPALASLAQWTECKGPRFDSCQWHMPGGGLNAQLGACRRQPISDSLSSLMFLTLLPSSLKLIFFLNFFKGSAKLTLVSQN</sequence>
<evidence type="ECO:0000313" key="2">
    <source>
        <dbReference type="EMBL" id="CAK6439188.1"/>
    </source>
</evidence>
<protein>
    <submittedName>
        <fullName evidence="2">Uncharacterized protein</fullName>
    </submittedName>
</protein>